<gene>
    <name evidence="2" type="ORF">CcrColossus_gp297</name>
</gene>
<keyword evidence="3" id="KW-1185">Reference proteome</keyword>
<evidence type="ECO:0000313" key="2">
    <source>
        <dbReference type="EMBL" id="AFU88167.1"/>
    </source>
</evidence>
<proteinExistence type="predicted"/>
<reference evidence="2 3" key="1">
    <citation type="journal article" date="2012" name="BMC Genomics">
        <title>The Caulobacter crescentus phage phiCbK: genomics of a canonical phage.</title>
        <authorList>
            <person name="Gill J.J."/>
            <person name="Berry J.D."/>
            <person name="Russell W.K."/>
            <person name="Lessor L."/>
            <person name="Escobar Garcia D.A."/>
            <person name="Hernandez D."/>
            <person name="Kane A."/>
            <person name="Keene J."/>
            <person name="Maddox M."/>
            <person name="Martin R."/>
            <person name="Mohan S."/>
            <person name="Thorn A.M."/>
            <person name="Russell D.H."/>
            <person name="Young R."/>
        </authorList>
    </citation>
    <scope>NUCLEOTIDE SEQUENCE [LARGE SCALE GENOMIC DNA]</scope>
</reference>
<organism evidence="2 3">
    <name type="scientific">Caulobacter phage CcrColossus</name>
    <dbReference type="NCBI Taxonomy" id="1211640"/>
    <lineage>
        <taxon>Viruses</taxon>
        <taxon>Duplodnaviria</taxon>
        <taxon>Heunggongvirae</taxon>
        <taxon>Uroviricota</taxon>
        <taxon>Caudoviricetes</taxon>
        <taxon>Jeanschmidtviridae</taxon>
        <taxon>Colossusvirus</taxon>
        <taxon>Colossusvirus colossus</taxon>
    </lineage>
</organism>
<dbReference type="RefSeq" id="YP_006988531.1">
    <property type="nucleotide sequence ID" value="NC_019406.1"/>
</dbReference>
<dbReference type="OrthoDB" id="38792at10239"/>
<name>K4K6I4_9CAUD</name>
<dbReference type="Proteomes" id="UP000000463">
    <property type="component" value="Segment"/>
</dbReference>
<dbReference type="GeneID" id="13995225"/>
<evidence type="ECO:0000313" key="3">
    <source>
        <dbReference type="Proteomes" id="UP000000463"/>
    </source>
</evidence>
<evidence type="ECO:0000256" key="1">
    <source>
        <dbReference type="SAM" id="MobiDB-lite"/>
    </source>
</evidence>
<protein>
    <submittedName>
        <fullName evidence="2">Uncharacterized protein</fullName>
    </submittedName>
</protein>
<dbReference type="EMBL" id="JX100810">
    <property type="protein sequence ID" value="AFU88167.1"/>
    <property type="molecule type" value="Genomic_DNA"/>
</dbReference>
<dbReference type="KEGG" id="vg:13995225"/>
<sequence length="454" mass="49682">MTQAFEIESRQYGDTGAKRPFIIAHCSGCDAEEAIADPKGSGAVPLQYAQKLFTRKGWELGSVRAKDLCPSCVRSKRGRKAEAPKQVLKGVDGPIPADPSKADTMLGAKLIEAARLLTEAPKVSPAPVAQIREPHMPAPIAQIREPHAPPAVNPTVEAPKGIDLRSEERLAASRKGGHNRIAQLTPEERSALARKGAAALNSRSPEERAASAQKAAQTRRERAAERAEIKRLADEQAAEARREKMGRGIKGFWAGLTKEQRSERGRVAAATRAAKLAAEKAGVPFIHPKRVTPQELAQAKVKIARATSAAKKPQESAMPAAATINPAPTSMADQPRQATREQNQKILEKLHEVYDTSDPTNPHYVKTYTDKQVAEELHYPAAWIAAVRDQFFGPEKNEAAEVFIKDVKELKTKQADLKARFTKHFDDLTKMEDEMRRLEDAIAQACRRAGVPVN</sequence>
<feature type="region of interest" description="Disordered" evidence="1">
    <location>
        <begin position="170"/>
        <end position="226"/>
    </location>
</feature>
<accession>K4K6I4</accession>